<evidence type="ECO:0000256" key="6">
    <source>
        <dbReference type="ARBA" id="ARBA00023136"/>
    </source>
</evidence>
<accession>A0AAX0ZJU5</accession>
<evidence type="ECO:0000256" key="7">
    <source>
        <dbReference type="SAM" id="Phobius"/>
    </source>
</evidence>
<protein>
    <submittedName>
        <fullName evidence="9">Type II secretion system F family protein</fullName>
    </submittedName>
</protein>
<keyword evidence="4 7" id="KW-0812">Transmembrane</keyword>
<comment type="similarity">
    <text evidence="2">Belongs to the GSP F family.</text>
</comment>
<dbReference type="Gene3D" id="1.20.81.30">
    <property type="entry name" value="Type II secretion system (T2SS), domain F"/>
    <property type="match status" value="2"/>
</dbReference>
<keyword evidence="6 7" id="KW-0472">Membrane</keyword>
<feature type="transmembrane region" description="Helical" evidence="7">
    <location>
        <begin position="167"/>
        <end position="189"/>
    </location>
</feature>
<feature type="transmembrane region" description="Helical" evidence="7">
    <location>
        <begin position="125"/>
        <end position="143"/>
    </location>
</feature>
<evidence type="ECO:0000313" key="9">
    <source>
        <dbReference type="EMBL" id="PTG28879.1"/>
    </source>
</evidence>
<evidence type="ECO:0000256" key="3">
    <source>
        <dbReference type="ARBA" id="ARBA00022475"/>
    </source>
</evidence>
<dbReference type="InterPro" id="IPR042094">
    <property type="entry name" value="T2SS_GspF_sf"/>
</dbReference>
<dbReference type="PANTHER" id="PTHR30012">
    <property type="entry name" value="GENERAL SECRETION PATHWAY PROTEIN"/>
    <property type="match status" value="1"/>
</dbReference>
<sequence length="355" mass="42850">MNKLYESIKNKYQMYLLKKQHLTLMIRLHALLSHGFTLVEAMTFLFKQLNVKDKTLVNSFTLMLKNGSTCYELLKFLKFPNTILMQLYFAERYSALPSTLKQCHIFYKQNQKLVSQFYKSIQYPLLLLLIFIFLIIILNHTVMPEFQSMYQSMDIKENPLQHMLQRFIAYFPYIFLITLIICPLFYYLFKKWLNRQSMSRQIKILSHLPILKSYYRLYITYQITNQFALFFKNGISLNDIVHIYMKQKESLFLQYLGVTLRDELNEGKQFTDIMRQFSCFEPRFIDYIEQGEKRDKLDIELIIYSQFLLDHIQEYIRKHISFIQPIMFVLIGCLILSVYLVMMLPIFEMIQTIEK</sequence>
<dbReference type="RefSeq" id="WP_037573896.1">
    <property type="nucleotide sequence ID" value="NZ_CP133244.1"/>
</dbReference>
<name>A0AAX0ZJU5_STACR</name>
<evidence type="ECO:0000256" key="5">
    <source>
        <dbReference type="ARBA" id="ARBA00022989"/>
    </source>
</evidence>
<evidence type="ECO:0000256" key="1">
    <source>
        <dbReference type="ARBA" id="ARBA00004651"/>
    </source>
</evidence>
<dbReference type="Proteomes" id="UP000242144">
    <property type="component" value="Unassembled WGS sequence"/>
</dbReference>
<evidence type="ECO:0000259" key="8">
    <source>
        <dbReference type="Pfam" id="PF00482"/>
    </source>
</evidence>
<evidence type="ECO:0000313" key="10">
    <source>
        <dbReference type="Proteomes" id="UP000242144"/>
    </source>
</evidence>
<dbReference type="NCBIfam" id="NF041012">
    <property type="entry name" value="T4P_ComGB"/>
    <property type="match status" value="1"/>
</dbReference>
<dbReference type="InterPro" id="IPR047692">
    <property type="entry name" value="T4P_ComGB"/>
</dbReference>
<gene>
    <name evidence="9" type="ORF">BU638_01345</name>
</gene>
<comment type="caution">
    <text evidence="9">The sequence shown here is derived from an EMBL/GenBank/DDBJ whole genome shotgun (WGS) entry which is preliminary data.</text>
</comment>
<keyword evidence="3" id="KW-1003">Cell membrane</keyword>
<feature type="domain" description="Type II secretion system protein GspF" evidence="8">
    <location>
        <begin position="224"/>
        <end position="345"/>
    </location>
</feature>
<comment type="subcellular location">
    <subcellularLocation>
        <location evidence="1">Cell membrane</location>
        <topology evidence="1">Multi-pass membrane protein</topology>
    </subcellularLocation>
</comment>
<dbReference type="GO" id="GO:0005886">
    <property type="term" value="C:plasma membrane"/>
    <property type="evidence" value="ECO:0007669"/>
    <property type="project" value="UniProtKB-SubCell"/>
</dbReference>
<evidence type="ECO:0000256" key="2">
    <source>
        <dbReference type="ARBA" id="ARBA00005745"/>
    </source>
</evidence>
<dbReference type="InterPro" id="IPR003004">
    <property type="entry name" value="GspF/PilC"/>
</dbReference>
<evidence type="ECO:0000256" key="4">
    <source>
        <dbReference type="ARBA" id="ARBA00022692"/>
    </source>
</evidence>
<organism evidence="9 10">
    <name type="scientific">Staphylococcus chromogenes</name>
    <name type="common">Staphylococcus hyicus subsp. chromogenes</name>
    <dbReference type="NCBI Taxonomy" id="46126"/>
    <lineage>
        <taxon>Bacteria</taxon>
        <taxon>Bacillati</taxon>
        <taxon>Bacillota</taxon>
        <taxon>Bacilli</taxon>
        <taxon>Bacillales</taxon>
        <taxon>Staphylococcaceae</taxon>
        <taxon>Staphylococcus</taxon>
    </lineage>
</organism>
<dbReference type="PANTHER" id="PTHR30012:SF0">
    <property type="entry name" value="TYPE II SECRETION SYSTEM PROTEIN F-RELATED"/>
    <property type="match status" value="1"/>
</dbReference>
<dbReference type="PRINTS" id="PR00812">
    <property type="entry name" value="BCTERIALGSPF"/>
</dbReference>
<keyword evidence="5 7" id="KW-1133">Transmembrane helix</keyword>
<dbReference type="EMBL" id="PZCM01000001">
    <property type="protein sequence ID" value="PTG28879.1"/>
    <property type="molecule type" value="Genomic_DNA"/>
</dbReference>
<dbReference type="Pfam" id="PF00482">
    <property type="entry name" value="T2SSF"/>
    <property type="match status" value="1"/>
</dbReference>
<dbReference type="InterPro" id="IPR018076">
    <property type="entry name" value="T2SS_GspF_dom"/>
</dbReference>
<reference evidence="9 10" key="1">
    <citation type="journal article" date="2016" name="Front. Microbiol.">
        <title>Comprehensive Phylogenetic Analysis of Bovine Non-aureus Staphylococci Species Based on Whole-Genome Sequencing.</title>
        <authorList>
            <person name="Naushad S."/>
            <person name="Barkema H.W."/>
            <person name="Luby C."/>
            <person name="Condas L.A."/>
            <person name="Nobrega D.B."/>
            <person name="Carson D.A."/>
            <person name="De Buck J."/>
        </authorList>
    </citation>
    <scope>NUCLEOTIDE SEQUENCE [LARGE SCALE GENOMIC DNA]</scope>
    <source>
        <strain evidence="9 10">SNUC 105</strain>
    </source>
</reference>
<proteinExistence type="inferred from homology"/>
<feature type="transmembrane region" description="Helical" evidence="7">
    <location>
        <begin position="326"/>
        <end position="347"/>
    </location>
</feature>
<dbReference type="AlphaFoldDB" id="A0AAX0ZJU5"/>